<dbReference type="FunFam" id="3.10.580.10:FF:000006">
    <property type="entry name" value="DUF21 and CBS domain protein"/>
    <property type="match status" value="1"/>
</dbReference>
<dbReference type="InterPro" id="IPR000595">
    <property type="entry name" value="cNMP-bd_dom"/>
</dbReference>
<dbReference type="PROSITE" id="PS50042">
    <property type="entry name" value="CNMP_BINDING_3"/>
    <property type="match status" value="1"/>
</dbReference>
<keyword evidence="14" id="KW-1185">Reference proteome</keyword>
<dbReference type="GeneID" id="17320589"/>
<feature type="domain" description="CBS" evidence="11">
    <location>
        <begin position="348"/>
        <end position="409"/>
    </location>
</feature>
<dbReference type="Pfam" id="PF25562">
    <property type="entry name" value="CNBH_CNNM2_C"/>
    <property type="match status" value="1"/>
</dbReference>
<dbReference type="InterPro" id="IPR045095">
    <property type="entry name" value="ACDP"/>
</dbReference>
<evidence type="ECO:0008006" key="15">
    <source>
        <dbReference type="Google" id="ProtNLM"/>
    </source>
</evidence>
<dbReference type="AlphaFoldDB" id="R7Q6H3"/>
<evidence type="ECO:0000256" key="7">
    <source>
        <dbReference type="PROSITE-ProRule" id="PRU01193"/>
    </source>
</evidence>
<feature type="region of interest" description="Disordered" evidence="8">
    <location>
        <begin position="818"/>
        <end position="868"/>
    </location>
</feature>
<feature type="region of interest" description="Disordered" evidence="8">
    <location>
        <begin position="297"/>
        <end position="317"/>
    </location>
</feature>
<gene>
    <name evidence="13" type="ORF">CHC_T00001871001</name>
</gene>
<feature type="region of interest" description="Disordered" evidence="8">
    <location>
        <begin position="140"/>
        <end position="172"/>
    </location>
</feature>
<feature type="compositionally biased region" description="Basic and acidic residues" evidence="8">
    <location>
        <begin position="299"/>
        <end position="317"/>
    </location>
</feature>
<evidence type="ECO:0000256" key="6">
    <source>
        <dbReference type="PROSITE-ProRule" id="PRU00703"/>
    </source>
</evidence>
<evidence type="ECO:0000256" key="1">
    <source>
        <dbReference type="ARBA" id="ARBA00004141"/>
    </source>
</evidence>
<dbReference type="InterPro" id="IPR014710">
    <property type="entry name" value="RmlC-like_jellyroll"/>
</dbReference>
<feature type="compositionally biased region" description="Low complexity" evidence="8">
    <location>
        <begin position="259"/>
        <end position="269"/>
    </location>
</feature>
<evidence type="ECO:0000259" key="11">
    <source>
        <dbReference type="PROSITE" id="PS51371"/>
    </source>
</evidence>
<reference evidence="14" key="1">
    <citation type="journal article" date="2013" name="Proc. Natl. Acad. Sci. U.S.A.">
        <title>Genome structure and metabolic features in the red seaweed Chondrus crispus shed light on evolution of the Archaeplastida.</title>
        <authorList>
            <person name="Collen J."/>
            <person name="Porcel B."/>
            <person name="Carre W."/>
            <person name="Ball S.G."/>
            <person name="Chaparro C."/>
            <person name="Tonon T."/>
            <person name="Barbeyron T."/>
            <person name="Michel G."/>
            <person name="Noel B."/>
            <person name="Valentin K."/>
            <person name="Elias M."/>
            <person name="Artiguenave F."/>
            <person name="Arun A."/>
            <person name="Aury J.M."/>
            <person name="Barbosa-Neto J.F."/>
            <person name="Bothwell J.H."/>
            <person name="Bouget F.Y."/>
            <person name="Brillet L."/>
            <person name="Cabello-Hurtado F."/>
            <person name="Capella-Gutierrez S."/>
            <person name="Charrier B."/>
            <person name="Cladiere L."/>
            <person name="Cock J.M."/>
            <person name="Coelho S.M."/>
            <person name="Colleoni C."/>
            <person name="Czjzek M."/>
            <person name="Da Silva C."/>
            <person name="Delage L."/>
            <person name="Denoeud F."/>
            <person name="Deschamps P."/>
            <person name="Dittami S.M."/>
            <person name="Gabaldon T."/>
            <person name="Gachon C.M."/>
            <person name="Groisillier A."/>
            <person name="Herve C."/>
            <person name="Jabbari K."/>
            <person name="Katinka M."/>
            <person name="Kloareg B."/>
            <person name="Kowalczyk N."/>
            <person name="Labadie K."/>
            <person name="Leblanc C."/>
            <person name="Lopez P.J."/>
            <person name="McLachlan D.H."/>
            <person name="Meslet-Cladiere L."/>
            <person name="Moustafa A."/>
            <person name="Nehr Z."/>
            <person name="Nyvall Collen P."/>
            <person name="Panaud O."/>
            <person name="Partensky F."/>
            <person name="Poulain J."/>
            <person name="Rensing S.A."/>
            <person name="Rousvoal S."/>
            <person name="Samson G."/>
            <person name="Symeonidi A."/>
            <person name="Weissenbach J."/>
            <person name="Zambounis A."/>
            <person name="Wincker P."/>
            <person name="Boyen C."/>
        </authorList>
    </citation>
    <scope>NUCLEOTIDE SEQUENCE [LARGE SCALE GENOMIC DNA]</scope>
    <source>
        <strain evidence="14">cv. Stackhouse</strain>
    </source>
</reference>
<feature type="domain" description="CNNM transmembrane" evidence="12">
    <location>
        <begin position="1"/>
        <end position="152"/>
    </location>
</feature>
<dbReference type="Gramene" id="CDF33055">
    <property type="protein sequence ID" value="CDF33055"/>
    <property type="gene ID" value="CHC_T00001871001"/>
</dbReference>
<dbReference type="PANTHER" id="PTHR12064">
    <property type="entry name" value="METAL TRANSPORTER CNNM"/>
    <property type="match status" value="1"/>
</dbReference>
<dbReference type="GO" id="GO:0010960">
    <property type="term" value="P:magnesium ion homeostasis"/>
    <property type="evidence" value="ECO:0007669"/>
    <property type="project" value="InterPro"/>
</dbReference>
<name>R7Q6H3_CHOCR</name>
<dbReference type="RefSeq" id="XP_005712858.1">
    <property type="nucleotide sequence ID" value="XM_005712801.1"/>
</dbReference>
<feature type="transmembrane region" description="Helical" evidence="9">
    <location>
        <begin position="87"/>
        <end position="105"/>
    </location>
</feature>
<dbReference type="InterPro" id="IPR046342">
    <property type="entry name" value="CBS_dom_sf"/>
</dbReference>
<dbReference type="PhylomeDB" id="R7Q6H3"/>
<comment type="subcellular location">
    <subcellularLocation>
        <location evidence="1">Membrane</location>
        <topology evidence="1">Multi-pass membrane protein</topology>
    </subcellularLocation>
</comment>
<accession>R7Q6H3</accession>
<feature type="region of interest" description="Disordered" evidence="8">
    <location>
        <begin position="716"/>
        <end position="754"/>
    </location>
</feature>
<evidence type="ECO:0000256" key="2">
    <source>
        <dbReference type="ARBA" id="ARBA00022692"/>
    </source>
</evidence>
<dbReference type="PROSITE" id="PS51371">
    <property type="entry name" value="CBS"/>
    <property type="match status" value="1"/>
</dbReference>
<feature type="transmembrane region" description="Helical" evidence="9">
    <location>
        <begin position="34"/>
        <end position="52"/>
    </location>
</feature>
<evidence type="ECO:0000256" key="9">
    <source>
        <dbReference type="SAM" id="Phobius"/>
    </source>
</evidence>
<organism evidence="13 14">
    <name type="scientific">Chondrus crispus</name>
    <name type="common">Carrageen Irish moss</name>
    <name type="synonym">Polymorpha crispa</name>
    <dbReference type="NCBI Taxonomy" id="2769"/>
    <lineage>
        <taxon>Eukaryota</taxon>
        <taxon>Rhodophyta</taxon>
        <taxon>Florideophyceae</taxon>
        <taxon>Rhodymeniophycidae</taxon>
        <taxon>Gigartinales</taxon>
        <taxon>Gigartinaceae</taxon>
        <taxon>Chondrus</taxon>
    </lineage>
</organism>
<feature type="compositionally biased region" description="Polar residues" evidence="8">
    <location>
        <begin position="823"/>
        <end position="843"/>
    </location>
</feature>
<keyword evidence="4 7" id="KW-1133">Transmembrane helix</keyword>
<feature type="domain" description="Cyclic nucleotide-binding" evidence="10">
    <location>
        <begin position="637"/>
        <end position="711"/>
    </location>
</feature>
<dbReference type="OrthoDB" id="5353557at2759"/>
<evidence type="ECO:0000259" key="12">
    <source>
        <dbReference type="PROSITE" id="PS51846"/>
    </source>
</evidence>
<dbReference type="STRING" id="2769.R7Q6H3"/>
<dbReference type="Pfam" id="PF01595">
    <property type="entry name" value="CNNM"/>
    <property type="match status" value="1"/>
</dbReference>
<evidence type="ECO:0000256" key="4">
    <source>
        <dbReference type="ARBA" id="ARBA00022989"/>
    </source>
</evidence>
<dbReference type="GO" id="GO:0016020">
    <property type="term" value="C:membrane"/>
    <property type="evidence" value="ECO:0007669"/>
    <property type="project" value="UniProtKB-SubCell"/>
</dbReference>
<dbReference type="CDD" id="cd00038">
    <property type="entry name" value="CAP_ED"/>
    <property type="match status" value="1"/>
</dbReference>
<feature type="transmembrane region" description="Helical" evidence="9">
    <location>
        <begin position="58"/>
        <end position="75"/>
    </location>
</feature>
<dbReference type="PROSITE" id="PS51846">
    <property type="entry name" value="CNNM"/>
    <property type="match status" value="1"/>
</dbReference>
<dbReference type="SUPFAM" id="SSF51206">
    <property type="entry name" value="cAMP-binding domain-like"/>
    <property type="match status" value="1"/>
</dbReference>
<protein>
    <recommendedName>
        <fullName evidence="15">CNNM transmembrane domain-containing protein</fullName>
    </recommendedName>
</protein>
<dbReference type="Gene3D" id="3.10.580.10">
    <property type="entry name" value="CBS-domain"/>
    <property type="match status" value="1"/>
</dbReference>
<evidence type="ECO:0000313" key="14">
    <source>
        <dbReference type="Proteomes" id="UP000012073"/>
    </source>
</evidence>
<keyword evidence="5 7" id="KW-0472">Membrane</keyword>
<evidence type="ECO:0000259" key="10">
    <source>
        <dbReference type="PROSITE" id="PS50042"/>
    </source>
</evidence>
<evidence type="ECO:0000256" key="8">
    <source>
        <dbReference type="SAM" id="MobiDB-lite"/>
    </source>
</evidence>
<evidence type="ECO:0000256" key="5">
    <source>
        <dbReference type="ARBA" id="ARBA00023136"/>
    </source>
</evidence>
<dbReference type="SUPFAM" id="SSF54631">
    <property type="entry name" value="CBS-domain pair"/>
    <property type="match status" value="1"/>
</dbReference>
<dbReference type="EMBL" id="HG001632">
    <property type="protein sequence ID" value="CDF33055.1"/>
    <property type="molecule type" value="Genomic_DNA"/>
</dbReference>
<dbReference type="OMA" id="TENERWY"/>
<sequence length="868" mass="94256">MSLDIIDLRVLTESGTENERWYARRILPVRRHGNWLLCTLLIGNTAVNSALAIVTADLFGGIAGFLTSTISILYVGEIIPQAVCHRFGLIIGAYAIPFVRLFMWLTAPLSFTTAKALDFFLGGESVTRYNKSQLKSLLSIHGTQNEPPNPPTKPNDSTAKIPPNDANAPFDDHIRLHFDPPPLNATVVELPQITSRNASSTNHPTNILSQSDPSVAPVSIARTQQQHLAAVASINSASRSSSSAQLSSTERAQPPPIEPSSSSASSPIPAIFPTPSNPKSLRREMASRITNFYNVKRNRSVDKSARKDRDKDKHDHKNIVPKAPLTADEVAMLGGAFDFSQKVVSQVMTKLHNVFMLEASLSLNFEVLLLIFQSGHSRVPVYDVARENIIGVLFAKDLILLDPEESVPVKTVLLFFNRSVLVVYDNTHLNEMLDIFKQGGGHMAVVRRIVASKPHEPPSLETLGVVTLEDLIEELIGQDIVDETDAYHDKNRKKPVQRIRCIDPEVLKMFDSTRHNEDILSAKEVMVVGSYLANNTDEFSRSSIDLEVLQGILAEIPIIEYNDDDKHRIYGTAELQEGFGIAAADSNDKLEGVDSEGRPNVSSTRETISPIHPETVSDTMGTSNNALRDTSQPDIMIYSRGVPTKNAYLIINGRVEIKTGDEGLVSEAGPWTLLGVRALTDDIYAPDFTALVSERPARLLRIPRKLYRLMIHQSARTRASASEHGRSSSTPMPPLSNESPASEKRRGSGGSANRSASSLAVAAAAAAVAVGNPKSSTGVLPMPGTSSDAAVVKKLRHRPNGQSLEWSELEPLGLVAESKAAASVSQDLSGGRSRSATTPTSGDQVDAVSPVRGKPDGKPPTPPFRSSR</sequence>
<dbReference type="PANTHER" id="PTHR12064:SF94">
    <property type="entry name" value="UNEXTENDED PROTEIN"/>
    <property type="match status" value="1"/>
</dbReference>
<dbReference type="Proteomes" id="UP000012073">
    <property type="component" value="Unassembled WGS sequence"/>
</dbReference>
<feature type="compositionally biased region" description="Pro residues" evidence="8">
    <location>
        <begin position="858"/>
        <end position="868"/>
    </location>
</feature>
<evidence type="ECO:0000256" key="3">
    <source>
        <dbReference type="ARBA" id="ARBA00022737"/>
    </source>
</evidence>
<feature type="region of interest" description="Disordered" evidence="8">
    <location>
        <begin position="231"/>
        <end position="281"/>
    </location>
</feature>
<keyword evidence="2 7" id="KW-0812">Transmembrane</keyword>
<dbReference type="CDD" id="cd04590">
    <property type="entry name" value="CBS_pair_CorC_HlyC_assoc"/>
    <property type="match status" value="1"/>
</dbReference>
<keyword evidence="3" id="KW-0677">Repeat</keyword>
<feature type="compositionally biased region" description="Low complexity" evidence="8">
    <location>
        <begin position="231"/>
        <end position="248"/>
    </location>
</feature>
<keyword evidence="6" id="KW-0129">CBS domain</keyword>
<dbReference type="InterPro" id="IPR000644">
    <property type="entry name" value="CBS_dom"/>
</dbReference>
<dbReference type="InterPro" id="IPR044751">
    <property type="entry name" value="Ion_transp-like_CBS"/>
</dbReference>
<proteinExistence type="predicted"/>
<dbReference type="InterPro" id="IPR018490">
    <property type="entry name" value="cNMP-bd_dom_sf"/>
</dbReference>
<dbReference type="InterPro" id="IPR002550">
    <property type="entry name" value="CNNM"/>
</dbReference>
<dbReference type="Gene3D" id="2.60.120.10">
    <property type="entry name" value="Jelly Rolls"/>
    <property type="match status" value="1"/>
</dbReference>
<evidence type="ECO:0000313" key="13">
    <source>
        <dbReference type="EMBL" id="CDF33055.1"/>
    </source>
</evidence>
<dbReference type="KEGG" id="ccp:CHC_T00001871001"/>